<gene>
    <name evidence="2" type="primary">yobK</name>
    <name evidence="2" type="ORF">HG66A1_07520</name>
</gene>
<organism evidence="2 3">
    <name type="scientific">Gimesia chilikensis</name>
    <dbReference type="NCBI Taxonomy" id="2605989"/>
    <lineage>
        <taxon>Bacteria</taxon>
        <taxon>Pseudomonadati</taxon>
        <taxon>Planctomycetota</taxon>
        <taxon>Planctomycetia</taxon>
        <taxon>Planctomycetales</taxon>
        <taxon>Planctomycetaceae</taxon>
        <taxon>Gimesia</taxon>
    </lineage>
</organism>
<name>A0A517PI09_9PLAN</name>
<sequence>MTRNDDIEQLLKQADACIAGGQSDEMIAAAEDRLGVTFPASFRAYLSQWGNLSFNGYEYYGLTPNADFDHSGIPNCVWFTLRKREQIGLPASLVIFRNENDEEYFCLDTSQTRGDNECPVVIWDNMVGEIAQTLNASFSEFLQAELTEWLDEM</sequence>
<dbReference type="Proteomes" id="UP000320421">
    <property type="component" value="Chromosome"/>
</dbReference>
<dbReference type="RefSeq" id="WP_145180899.1">
    <property type="nucleotide sequence ID" value="NZ_CP036266.1"/>
</dbReference>
<protein>
    <submittedName>
        <fullName evidence="2">Antitoxin YobK</fullName>
    </submittedName>
</protein>
<dbReference type="OrthoDB" id="288998at2"/>
<dbReference type="InterPro" id="IPR037883">
    <property type="entry name" value="Knr4/Smi1-like_sf"/>
</dbReference>
<keyword evidence="3" id="KW-1185">Reference proteome</keyword>
<evidence type="ECO:0000313" key="3">
    <source>
        <dbReference type="Proteomes" id="UP000320421"/>
    </source>
</evidence>
<dbReference type="SUPFAM" id="SSF160631">
    <property type="entry name" value="SMI1/KNR4-like"/>
    <property type="match status" value="1"/>
</dbReference>
<proteinExistence type="predicted"/>
<dbReference type="InterPro" id="IPR018958">
    <property type="entry name" value="Knr4/Smi1-like_dom"/>
</dbReference>
<evidence type="ECO:0000259" key="1">
    <source>
        <dbReference type="SMART" id="SM00860"/>
    </source>
</evidence>
<dbReference type="Gene3D" id="3.40.1580.10">
    <property type="entry name" value="SMI1/KNR4-like"/>
    <property type="match status" value="1"/>
</dbReference>
<dbReference type="AlphaFoldDB" id="A0A517PI09"/>
<dbReference type="Pfam" id="PF14567">
    <property type="entry name" value="SUKH_5"/>
    <property type="match status" value="1"/>
</dbReference>
<evidence type="ECO:0000313" key="2">
    <source>
        <dbReference type="EMBL" id="QDT18989.1"/>
    </source>
</evidence>
<feature type="domain" description="Knr4/Smi1-like" evidence="1">
    <location>
        <begin position="21"/>
        <end position="144"/>
    </location>
</feature>
<reference evidence="2 3" key="1">
    <citation type="submission" date="2019-02" db="EMBL/GenBank/DDBJ databases">
        <title>Deep-cultivation of Planctomycetes and their phenomic and genomic characterization uncovers novel biology.</title>
        <authorList>
            <person name="Wiegand S."/>
            <person name="Jogler M."/>
            <person name="Boedeker C."/>
            <person name="Pinto D."/>
            <person name="Vollmers J."/>
            <person name="Rivas-Marin E."/>
            <person name="Kohn T."/>
            <person name="Peeters S.H."/>
            <person name="Heuer A."/>
            <person name="Rast P."/>
            <person name="Oberbeckmann S."/>
            <person name="Bunk B."/>
            <person name="Jeske O."/>
            <person name="Meyerdierks A."/>
            <person name="Storesund J.E."/>
            <person name="Kallscheuer N."/>
            <person name="Luecker S."/>
            <person name="Lage O.M."/>
            <person name="Pohl T."/>
            <person name="Merkel B.J."/>
            <person name="Hornburger P."/>
            <person name="Mueller R.-W."/>
            <person name="Bruemmer F."/>
            <person name="Labrenz M."/>
            <person name="Spormann A.M."/>
            <person name="Op den Camp H."/>
            <person name="Overmann J."/>
            <person name="Amann R."/>
            <person name="Jetten M.S.M."/>
            <person name="Mascher T."/>
            <person name="Medema M.H."/>
            <person name="Devos D.P."/>
            <person name="Kaster A.-K."/>
            <person name="Ovreas L."/>
            <person name="Rohde M."/>
            <person name="Galperin M.Y."/>
            <person name="Jogler C."/>
        </authorList>
    </citation>
    <scope>NUCLEOTIDE SEQUENCE [LARGE SCALE GENOMIC DNA]</scope>
    <source>
        <strain evidence="2 3">HG66A1</strain>
    </source>
</reference>
<dbReference type="SMART" id="SM00860">
    <property type="entry name" value="SMI1_KNR4"/>
    <property type="match status" value="1"/>
</dbReference>
<dbReference type="EMBL" id="CP036266">
    <property type="protein sequence ID" value="QDT18989.1"/>
    <property type="molecule type" value="Genomic_DNA"/>
</dbReference>
<accession>A0A517PI09</accession>